<keyword evidence="2 4" id="KW-0479">Metal-binding</keyword>
<keyword evidence="4" id="KW-0963">Cytoplasm</keyword>
<dbReference type="EMBL" id="DRXG01000100">
    <property type="protein sequence ID" value="HHN52562.1"/>
    <property type="molecule type" value="Genomic_DNA"/>
</dbReference>
<dbReference type="PANTHER" id="PTHR30457">
    <property type="entry name" value="5'-NUCLEOTIDASE SURE"/>
    <property type="match status" value="1"/>
</dbReference>
<dbReference type="PANTHER" id="PTHR30457:SF0">
    <property type="entry name" value="PHOSPHATASE, PUTATIVE (AFU_ORTHOLOGUE AFUA_4G01070)-RELATED"/>
    <property type="match status" value="1"/>
</dbReference>
<feature type="binding site" evidence="4">
    <location>
        <position position="12"/>
    </location>
    <ligand>
        <name>a divalent metal cation</name>
        <dbReference type="ChEBI" id="CHEBI:60240"/>
    </ligand>
</feature>
<organism evidence="6">
    <name type="scientific">Caldiarchaeum subterraneum</name>
    <dbReference type="NCBI Taxonomy" id="311458"/>
    <lineage>
        <taxon>Archaea</taxon>
        <taxon>Nitrososphaerota</taxon>
        <taxon>Candidatus Caldarchaeales</taxon>
        <taxon>Candidatus Caldarchaeaceae</taxon>
        <taxon>Candidatus Caldarchaeum</taxon>
    </lineage>
</organism>
<evidence type="ECO:0000256" key="2">
    <source>
        <dbReference type="ARBA" id="ARBA00022723"/>
    </source>
</evidence>
<reference evidence="6" key="1">
    <citation type="journal article" date="2020" name="mSystems">
        <title>Genome- and Community-Level Interaction Insights into Carbon Utilization and Element Cycling Functions of Hydrothermarchaeota in Hydrothermal Sediment.</title>
        <authorList>
            <person name="Zhou Z."/>
            <person name="Liu Y."/>
            <person name="Xu W."/>
            <person name="Pan J."/>
            <person name="Luo Z.H."/>
            <person name="Li M."/>
        </authorList>
    </citation>
    <scope>NUCLEOTIDE SEQUENCE [LARGE SCALE GENOMIC DNA]</scope>
    <source>
        <strain evidence="6">SpSt-1073</strain>
    </source>
</reference>
<comment type="subcellular location">
    <subcellularLocation>
        <location evidence="4">Cytoplasm</location>
    </subcellularLocation>
</comment>
<accession>A0A7J3WCT7</accession>
<feature type="binding site" evidence="4">
    <location>
        <position position="11"/>
    </location>
    <ligand>
        <name>a divalent metal cation</name>
        <dbReference type="ChEBI" id="CHEBI:60240"/>
    </ligand>
</feature>
<gene>
    <name evidence="4 6" type="primary">surE</name>
    <name evidence="6" type="ORF">ENM30_04535</name>
</gene>
<sequence>MGLKKILLTNDDGVLKPGLWAIYDVLSDLGEVTVVAPESMKSAVGMSITLHKPLRLRKIKFGGHVAYSCSGSPSDCVIMAVRHVYGGEGPDFVVSGINEGNNVSLQAVYGSGTIGAAIRACLMGYPAAAFSLSLPEDSVPSAEWMKTMMAKAAAKAKPIISYLLQHGLPKGADYLNVNFPYMVSDSTPYVITRAARNRYKELVEERIDPRGKPYYWLKGELRKDLEPGTDAYAVFVEKAISITFMKADTSAAEKVDGSGLLNYLKTCEK</sequence>
<name>A0A7J3WCT7_CALS0</name>
<evidence type="ECO:0000256" key="4">
    <source>
        <dbReference type="HAMAP-Rule" id="MF_00060"/>
    </source>
</evidence>
<comment type="similarity">
    <text evidence="1 4">Belongs to the SurE nucleotidase family.</text>
</comment>
<comment type="catalytic activity">
    <reaction evidence="4">
        <text>a ribonucleoside 5'-phosphate + H2O = a ribonucleoside + phosphate</text>
        <dbReference type="Rhea" id="RHEA:12484"/>
        <dbReference type="ChEBI" id="CHEBI:15377"/>
        <dbReference type="ChEBI" id="CHEBI:18254"/>
        <dbReference type="ChEBI" id="CHEBI:43474"/>
        <dbReference type="ChEBI" id="CHEBI:58043"/>
        <dbReference type="EC" id="3.1.3.5"/>
    </reaction>
</comment>
<evidence type="ECO:0000256" key="3">
    <source>
        <dbReference type="ARBA" id="ARBA00022801"/>
    </source>
</evidence>
<comment type="function">
    <text evidence="4">Nucleotidase that shows phosphatase activity on nucleoside 5'-monophosphates.</text>
</comment>
<keyword evidence="3 4" id="KW-0378">Hydrolase</keyword>
<comment type="caution">
    <text evidence="6">The sequence shown here is derived from an EMBL/GenBank/DDBJ whole genome shotgun (WGS) entry which is preliminary data.</text>
</comment>
<dbReference type="GO" id="GO:0008253">
    <property type="term" value="F:5'-nucleotidase activity"/>
    <property type="evidence" value="ECO:0007669"/>
    <property type="project" value="UniProtKB-UniRule"/>
</dbReference>
<dbReference type="NCBIfam" id="TIGR00087">
    <property type="entry name" value="surE"/>
    <property type="match status" value="1"/>
</dbReference>
<feature type="binding site" evidence="4">
    <location>
        <position position="98"/>
    </location>
    <ligand>
        <name>a divalent metal cation</name>
        <dbReference type="ChEBI" id="CHEBI:60240"/>
    </ligand>
</feature>
<dbReference type="InterPro" id="IPR002828">
    <property type="entry name" value="SurE-like_Pase/nucleotidase"/>
</dbReference>
<dbReference type="SUPFAM" id="SSF64167">
    <property type="entry name" value="SurE-like"/>
    <property type="match status" value="1"/>
</dbReference>
<dbReference type="InterPro" id="IPR036523">
    <property type="entry name" value="SurE-like_sf"/>
</dbReference>
<dbReference type="HAMAP" id="MF_00060">
    <property type="entry name" value="SurE"/>
    <property type="match status" value="1"/>
</dbReference>
<evidence type="ECO:0000256" key="1">
    <source>
        <dbReference type="ARBA" id="ARBA00011062"/>
    </source>
</evidence>
<feature type="binding site" evidence="4">
    <location>
        <position position="42"/>
    </location>
    <ligand>
        <name>a divalent metal cation</name>
        <dbReference type="ChEBI" id="CHEBI:60240"/>
    </ligand>
</feature>
<protein>
    <recommendedName>
        <fullName evidence="4">5'-nucleotidase SurE</fullName>
        <ecNumber evidence="4">3.1.3.5</ecNumber>
    </recommendedName>
    <alternativeName>
        <fullName evidence="4">Nucleoside 5'-monophosphate phosphohydrolase</fullName>
    </alternativeName>
</protein>
<dbReference type="GO" id="GO:0000166">
    <property type="term" value="F:nucleotide binding"/>
    <property type="evidence" value="ECO:0007669"/>
    <property type="project" value="UniProtKB-KW"/>
</dbReference>
<dbReference type="Pfam" id="PF01975">
    <property type="entry name" value="SurE"/>
    <property type="match status" value="1"/>
</dbReference>
<evidence type="ECO:0000259" key="5">
    <source>
        <dbReference type="Pfam" id="PF01975"/>
    </source>
</evidence>
<comment type="cofactor">
    <cofactor evidence="4">
        <name>a divalent metal cation</name>
        <dbReference type="ChEBI" id="CHEBI:60240"/>
    </cofactor>
    <text evidence="4">Binds 1 divalent metal cation per subunit.</text>
</comment>
<dbReference type="GO" id="GO:0046872">
    <property type="term" value="F:metal ion binding"/>
    <property type="evidence" value="ECO:0007669"/>
    <property type="project" value="UniProtKB-UniRule"/>
</dbReference>
<dbReference type="AlphaFoldDB" id="A0A7J3WCT7"/>
<dbReference type="InterPro" id="IPR030048">
    <property type="entry name" value="SurE"/>
</dbReference>
<proteinExistence type="inferred from homology"/>
<dbReference type="EC" id="3.1.3.5" evidence="4"/>
<dbReference type="Gene3D" id="3.40.1210.10">
    <property type="entry name" value="Survival protein SurE-like phosphatase/nucleotidase"/>
    <property type="match status" value="1"/>
</dbReference>
<feature type="domain" description="Survival protein SurE-like phosphatase/nucleotidase" evidence="5">
    <location>
        <begin position="6"/>
        <end position="201"/>
    </location>
</feature>
<keyword evidence="4" id="KW-0547">Nucleotide-binding</keyword>
<evidence type="ECO:0000313" key="6">
    <source>
        <dbReference type="EMBL" id="HHN52562.1"/>
    </source>
</evidence>
<dbReference type="GO" id="GO:0005737">
    <property type="term" value="C:cytoplasm"/>
    <property type="evidence" value="ECO:0007669"/>
    <property type="project" value="UniProtKB-SubCell"/>
</dbReference>